<feature type="domain" description="TonB-dependent receptor plug" evidence="2">
    <location>
        <begin position="123"/>
        <end position="211"/>
    </location>
</feature>
<comment type="caution">
    <text evidence="3">The sequence shown here is derived from an EMBL/GenBank/DDBJ whole genome shotgun (WGS) entry which is preliminary data.</text>
</comment>
<dbReference type="Gene3D" id="2.60.40.1120">
    <property type="entry name" value="Carboxypeptidase-like, regulatory domain"/>
    <property type="match status" value="1"/>
</dbReference>
<dbReference type="SUPFAM" id="SSF49452">
    <property type="entry name" value="Starch-binding domain-like"/>
    <property type="match status" value="1"/>
</dbReference>
<protein>
    <submittedName>
        <fullName evidence="3">SusC/RagA family TonB-linked outer membrane protein</fullName>
    </submittedName>
</protein>
<evidence type="ECO:0000313" key="4">
    <source>
        <dbReference type="Proteomes" id="UP000479293"/>
    </source>
</evidence>
<dbReference type="Gene3D" id="2.170.130.10">
    <property type="entry name" value="TonB-dependent receptor, plug domain"/>
    <property type="match status" value="1"/>
</dbReference>
<evidence type="ECO:0000256" key="1">
    <source>
        <dbReference type="SAM" id="SignalP"/>
    </source>
</evidence>
<dbReference type="GO" id="GO:0030246">
    <property type="term" value="F:carbohydrate binding"/>
    <property type="evidence" value="ECO:0007669"/>
    <property type="project" value="InterPro"/>
</dbReference>
<feature type="chain" id="PRO_5028979147" evidence="1">
    <location>
        <begin position="26"/>
        <end position="996"/>
    </location>
</feature>
<dbReference type="RefSeq" id="WP_152755979.1">
    <property type="nucleotide sequence ID" value="NZ_WHLY01000001.1"/>
</dbReference>
<dbReference type="SUPFAM" id="SSF56935">
    <property type="entry name" value="Porins"/>
    <property type="match status" value="1"/>
</dbReference>
<dbReference type="InterPro" id="IPR012910">
    <property type="entry name" value="Plug_dom"/>
</dbReference>
<dbReference type="InterPro" id="IPR013784">
    <property type="entry name" value="Carb-bd-like_fold"/>
</dbReference>
<feature type="signal peptide" evidence="1">
    <location>
        <begin position="1"/>
        <end position="25"/>
    </location>
</feature>
<reference evidence="3 4" key="1">
    <citation type="submission" date="2019-10" db="EMBL/GenBank/DDBJ databases">
        <title>Draft Genome Sequence of Cytophagaceae sp. SJW1-29.</title>
        <authorList>
            <person name="Choi A."/>
        </authorList>
    </citation>
    <scope>NUCLEOTIDE SEQUENCE [LARGE SCALE GENOMIC DNA]</scope>
    <source>
        <strain evidence="3 4">SJW1-29</strain>
    </source>
</reference>
<evidence type="ECO:0000259" key="2">
    <source>
        <dbReference type="Pfam" id="PF07715"/>
    </source>
</evidence>
<keyword evidence="1" id="KW-0732">Signal</keyword>
<dbReference type="NCBIfam" id="TIGR04056">
    <property type="entry name" value="OMP_RagA_SusC"/>
    <property type="match status" value="1"/>
</dbReference>
<accession>A0A7C9B7J0</accession>
<proteinExistence type="predicted"/>
<evidence type="ECO:0000313" key="3">
    <source>
        <dbReference type="EMBL" id="MPR31902.1"/>
    </source>
</evidence>
<name>A0A7C9B7J0_9BACT</name>
<dbReference type="Pfam" id="PF07715">
    <property type="entry name" value="Plug"/>
    <property type="match status" value="1"/>
</dbReference>
<dbReference type="EMBL" id="WHLY01000001">
    <property type="protein sequence ID" value="MPR31902.1"/>
    <property type="molecule type" value="Genomic_DNA"/>
</dbReference>
<dbReference type="AlphaFoldDB" id="A0A7C9B7J0"/>
<gene>
    <name evidence="3" type="ORF">GBK04_00700</name>
</gene>
<dbReference type="InterPro" id="IPR023996">
    <property type="entry name" value="TonB-dep_OMP_SusC/RagA"/>
</dbReference>
<dbReference type="Proteomes" id="UP000479293">
    <property type="component" value="Unassembled WGS sequence"/>
</dbReference>
<dbReference type="InterPro" id="IPR037066">
    <property type="entry name" value="Plug_dom_sf"/>
</dbReference>
<sequence>MKKLYKYLFTFACCGLLFYPGWARAQQGSTLKLVVADEDGKPIKGAWVYANEGIAVTNTDAEGRFSLSVTGASNLLIEAEGYEPAVFEPEQYMEKEALTLKKSSFLLGQKDDVRIAFGKVKKANQVNAVSVLDPTQLRKFDNTQSIASAMTGMLPGLLGSSNIRGIGNALFVVDGLPRDISTINLAEVEQITVLKDINSAIMYGNDAVNGVVLVTTKRGQPYKRQINASAFYGVSKPAALPKYLPSAEYMELYNEARMNDGLSLQYSPELIQNYRAGNPYRYPSVDYYSGEYLNDFKPFSRAMLDFSGGNRVATYYSNIGWTQTGSLYDFGQGKSAKSNIFNVRGNIDLRINPWVKSALDAVVVLNNNRGPQGNYWSNAATLRPNLFAPLLPISTIDPENAVLRQRKSDIDGMYLLGGTTSYPTNPIAAAYSGGEIEQLQRTFSFNNRIDFDLGRSIKGLGFHTNLSFEYLTNYDQFISNQYAVYEPVWDEQDRIVNLRQFGEDVRSGTQNVDNASYRRRIGFYGLFDYDRTFNETHHVTGSLLGFLTNDKVQENLQGSKNANLGLRLTYGYKNKYLVDFSSAYVNSPKLPEGNRTAFSPSLGLAWVISAEDFLSSATYLDYLKLRISGGAMNSDAGIDGFYYYDDRFGNSGSYSWYEGTRSRAGTVPINGGNSQLAFEQRKEVNVGFESMLFAKRLSIDANIFSSTYSGIITRPQTIYPSYFTGYIPYQNFDENTYRGAEIGITYQQNVGDWTMALGINALYADSKVKKKDELYADGYRYRTGQPVDARFGLVADGFFPDQVTIDNHAVQAFGTVRPGDIKYIDQNGDGIIDANDEKRIGRAQAPFSYGLNLRLAYKRLTLFARGNGRTGADGMLSNDYFWVDSDDKYSTYAMNRWTEATKATATFPRLSSIASNNNYRNSSFWLYRDNYFTLDRLQLTYDFPIQLANRLNVKSFSCFADVSNLLTVSKYRDIRELNIGSEPQYRSFSLGVNASF</sequence>
<keyword evidence="4" id="KW-1185">Reference proteome</keyword>
<organism evidence="3 4">
    <name type="scientific">Salmonirosea aquatica</name>
    <dbReference type="NCBI Taxonomy" id="2654236"/>
    <lineage>
        <taxon>Bacteria</taxon>
        <taxon>Pseudomonadati</taxon>
        <taxon>Bacteroidota</taxon>
        <taxon>Cytophagia</taxon>
        <taxon>Cytophagales</taxon>
        <taxon>Spirosomataceae</taxon>
        <taxon>Salmonirosea</taxon>
    </lineage>
</organism>